<feature type="region of interest" description="Disordered" evidence="1">
    <location>
        <begin position="648"/>
        <end position="669"/>
    </location>
</feature>
<accession>A0AAD0PDA0</accession>
<dbReference type="RefSeq" id="WP_063545985.1">
    <property type="nucleotide sequence ID" value="NZ_CP011789.1"/>
</dbReference>
<dbReference type="Proteomes" id="UP000251617">
    <property type="component" value="Chromosome"/>
</dbReference>
<dbReference type="EMBL" id="CP030750">
    <property type="protein sequence ID" value="AXA26524.1"/>
    <property type="molecule type" value="Genomic_DNA"/>
</dbReference>
<dbReference type="AlphaFoldDB" id="A0AAD0PDA0"/>
<evidence type="ECO:0000256" key="1">
    <source>
        <dbReference type="SAM" id="MobiDB-lite"/>
    </source>
</evidence>
<reference evidence="2 3" key="1">
    <citation type="submission" date="2018-06" db="EMBL/GenBank/DDBJ databases">
        <title>The genome of Pseudomonas putida NX-1, a lignin degrader.</title>
        <authorList>
            <person name="Xu Z."/>
        </authorList>
    </citation>
    <scope>NUCLEOTIDE SEQUENCE [LARGE SCALE GENOMIC DNA]</scope>
    <source>
        <strain evidence="2 3">NX-1</strain>
    </source>
</reference>
<gene>
    <name evidence="2" type="ORF">C1S65_21290</name>
</gene>
<proteinExistence type="predicted"/>
<feature type="region of interest" description="Disordered" evidence="1">
    <location>
        <begin position="387"/>
        <end position="406"/>
    </location>
</feature>
<organism evidence="2 3">
    <name type="scientific">Pseudomonas putida</name>
    <name type="common">Arthrobacter siderocapsulatus</name>
    <dbReference type="NCBI Taxonomy" id="303"/>
    <lineage>
        <taxon>Bacteria</taxon>
        <taxon>Pseudomonadati</taxon>
        <taxon>Pseudomonadota</taxon>
        <taxon>Gammaproteobacteria</taxon>
        <taxon>Pseudomonadales</taxon>
        <taxon>Pseudomonadaceae</taxon>
        <taxon>Pseudomonas</taxon>
    </lineage>
</organism>
<evidence type="ECO:0000313" key="2">
    <source>
        <dbReference type="EMBL" id="AXA26524.1"/>
    </source>
</evidence>
<name>A0AAD0PDA0_PSEPU</name>
<sequence length="669" mass="70914">MTGYTKFVERSSVQARPGARSVKLTQDPGVLDLNPMEIAGLIDDVILPVAAQGSDLQVLIPNWPESEDGYELILTWNGTQLTGPEARHIITAAEQADPKFKFSLTFLATHWSSVTPEQDVTFTLGYVNIPHPDTTPDPGPTRPLRIDKLPPGGSTPETLAAIEFPTAVEARNRILLTDFVADLLPTQIKGYINQEAGDQITVTATDGATPVTFGPFTVLGANRYTDAQFELAKLQTLPDLTPITFTYQVVDKAGNRSIVSQTRTLELLLENVPATPLPTPIVPIYDSEGLILDEHARAGVVVQIPLFDEATVGDQIIVIWGSQRADAATITSIPTTEPLLEVQLLYNLLIRDVQSGSVNVTYELWRSGSLIGQPDTPAVVEVELRVPGGPDPDPETPENENLKPADIVGGASGGTNELSPEDLKVDAMLFISPETVDGKPLFEAGDILALLWGAQPAQSLAPVTAAEAAGSDALERVVPSALLQAEGSGTVAMQYTVAREFGAGGEQNASLSPAQDVNVLNGDDLPGGGNPPPPPVFTRLNSNGAIGRPEAASDLPLRIPAYVNMAVGDLIEVYLSADTSVGAVPGADIPEATETLPVITVVQKHIDDGYIDVQIARAWAFKVCRGSATPHYTATNPSLTPLIPVKSDSNRTPVSVRESGAPTCPIPAP</sequence>
<evidence type="ECO:0000313" key="3">
    <source>
        <dbReference type="Proteomes" id="UP000251617"/>
    </source>
</evidence>
<protein>
    <submittedName>
        <fullName evidence="2">Uncharacterized protein</fullName>
    </submittedName>
</protein>